<dbReference type="CDD" id="cd02869">
    <property type="entry name" value="PseudoU_synth_RluA_like"/>
    <property type="match status" value="1"/>
</dbReference>
<dbReference type="GO" id="GO:0016740">
    <property type="term" value="F:transferase activity"/>
    <property type="evidence" value="ECO:0007669"/>
    <property type="project" value="UniProtKB-KW"/>
</dbReference>
<dbReference type="PROSITE" id="PS50206">
    <property type="entry name" value="RHODANESE_3"/>
    <property type="match status" value="1"/>
</dbReference>
<dbReference type="InterPro" id="IPR006145">
    <property type="entry name" value="PsdUridine_synth_RsuA/RluA"/>
</dbReference>
<dbReference type="PANTHER" id="PTHR43268">
    <property type="entry name" value="THIOSULFATE SULFURTRANSFERASE/RHODANESE-LIKE DOMAIN-CONTAINING PROTEIN 2"/>
    <property type="match status" value="1"/>
</dbReference>
<protein>
    <recommendedName>
        <fullName evidence="1">tRNA uridine(34) hydroxylase</fullName>
        <ecNumber evidence="1">1.14.-.-</ecNumber>
    </recommendedName>
    <alternativeName>
        <fullName evidence="1">tRNA hydroxylation protein O</fullName>
    </alternativeName>
</protein>
<keyword evidence="1" id="KW-0560">Oxidoreductase</keyword>
<keyword evidence="3" id="KW-0808">Transferase</keyword>
<evidence type="ECO:0000313" key="3">
    <source>
        <dbReference type="EMBL" id="QJE98846.1"/>
    </source>
</evidence>
<organism evidence="3 4">
    <name type="scientific">Luteolibacter luteus</name>
    <dbReference type="NCBI Taxonomy" id="2728835"/>
    <lineage>
        <taxon>Bacteria</taxon>
        <taxon>Pseudomonadati</taxon>
        <taxon>Verrucomicrobiota</taxon>
        <taxon>Verrucomicrobiia</taxon>
        <taxon>Verrucomicrobiales</taxon>
        <taxon>Verrucomicrobiaceae</taxon>
        <taxon>Luteolibacter</taxon>
    </lineage>
</organism>
<evidence type="ECO:0000256" key="1">
    <source>
        <dbReference type="HAMAP-Rule" id="MF_00469"/>
    </source>
</evidence>
<dbReference type="InterPro" id="IPR036873">
    <property type="entry name" value="Rhodanese-like_dom_sf"/>
</dbReference>
<sequence length="693" mass="76910">MGNEAFGYLDVGPGEPVLAGKQLGLVPRHAWGRKRGESEQEEGKFHFLPLRIVGNFAYFQSEESVNPPGRPTVIAAGGFFGFSRAGFQSHRPAVPAVTNIAAYRFARLDGLKALRERLIEFCKDRGLKGTILLAPEGINLFVAGDTVGVEELLWELRALPGLEELMPKYSESDEQPFSRMLVRLKKEIIAFGVDGIDPATYTSPRLEAKQLKQWLDEGKPVILYDTRNDYEVKLGTFRNAIPAGIDHFRHFPEAVAKLPPEMKDAPVVTFCTGGIRCEKAAPFMEQAGFREVYQLEGGILKYFEEVGGDHYDGECFVFDQRVGVDPALRETGSAVCFACQAPLTAEEQEDTRYMADISCPHCYRSDADKMEERIAARHEALKRVTSPLPGSVPHENRRPIRIPGDLAGRPILEVLETLFVHVPREQWLGHLAAGHVLDPRGAAASPEQPTREGEEWQRIVPGMIEPAVNADVQVLHEDEAIIVLNKPAPLPMHACGRYNRNTLTHFLHEAWHPEKPRPAHRLDANTTGLVVCARTRHFAKLLQPQFSRGEVKKVYLAKVIGHPEKDAFTIDAAIADEATSLGARELDESGLSAKTDFKVLRRDVDGTALLEVQPLTGRTNQIRIHLWHAGFPIVGDPVYLPEGKRGERQTLGFGDPAMCLHAWKLEFRHPSSGQRVAFEVGVAWEEGEGSAAV</sequence>
<dbReference type="CDD" id="cd01518">
    <property type="entry name" value="RHOD_YceA"/>
    <property type="match status" value="1"/>
</dbReference>
<dbReference type="Gene3D" id="3.40.250.10">
    <property type="entry name" value="Rhodanese-like domain"/>
    <property type="match status" value="1"/>
</dbReference>
<dbReference type="GO" id="GO:0003723">
    <property type="term" value="F:RNA binding"/>
    <property type="evidence" value="ECO:0007669"/>
    <property type="project" value="InterPro"/>
</dbReference>
<gene>
    <name evidence="1" type="primary">trhO</name>
    <name evidence="3" type="ORF">HHL09_24720</name>
</gene>
<dbReference type="SMART" id="SM00450">
    <property type="entry name" value="RHOD"/>
    <property type="match status" value="1"/>
</dbReference>
<dbReference type="GO" id="GO:0140098">
    <property type="term" value="F:catalytic activity, acting on RNA"/>
    <property type="evidence" value="ECO:0007669"/>
    <property type="project" value="UniProtKB-ARBA"/>
</dbReference>
<dbReference type="HAMAP" id="MF_00469">
    <property type="entry name" value="TrhO"/>
    <property type="match status" value="1"/>
</dbReference>
<dbReference type="InterPro" id="IPR020103">
    <property type="entry name" value="PsdUridine_synth_cat_dom_sf"/>
</dbReference>
<dbReference type="PANTHER" id="PTHR43268:SF3">
    <property type="entry name" value="RHODANESE-LIKE DOMAIN-CONTAINING PROTEIN 7-RELATED"/>
    <property type="match status" value="1"/>
</dbReference>
<reference evidence="3 4" key="1">
    <citation type="submission" date="2020-04" db="EMBL/GenBank/DDBJ databases">
        <title>Luteolibacter sp. G-1-1-1 isolated from soil.</title>
        <authorList>
            <person name="Dahal R.H."/>
        </authorList>
    </citation>
    <scope>NUCLEOTIDE SEQUENCE [LARGE SCALE GENOMIC DNA]</scope>
    <source>
        <strain evidence="3 4">G-1-1-1</strain>
    </source>
</reference>
<comment type="function">
    <text evidence="1">Catalyzes oxygen-dependent 5-hydroxyuridine (ho5U) modification at position 34 in tRNAs.</text>
</comment>
<dbReference type="KEGG" id="luo:HHL09_24720"/>
<dbReference type="SUPFAM" id="SSF52821">
    <property type="entry name" value="Rhodanese/Cell cycle control phosphatase"/>
    <property type="match status" value="1"/>
</dbReference>
<dbReference type="Pfam" id="PF00849">
    <property type="entry name" value="PseudoU_synth_2"/>
    <property type="match status" value="1"/>
</dbReference>
<dbReference type="AlphaFoldDB" id="A0A858RN69"/>
<dbReference type="InterPro" id="IPR040503">
    <property type="entry name" value="TRHO_N"/>
</dbReference>
<comment type="catalytic activity">
    <reaction evidence="1">
        <text>uridine(34) in tRNA + AH2 + O2 = 5-hydroxyuridine(34) in tRNA + A + H2O</text>
        <dbReference type="Rhea" id="RHEA:64224"/>
        <dbReference type="Rhea" id="RHEA-COMP:11727"/>
        <dbReference type="Rhea" id="RHEA-COMP:13381"/>
        <dbReference type="ChEBI" id="CHEBI:13193"/>
        <dbReference type="ChEBI" id="CHEBI:15377"/>
        <dbReference type="ChEBI" id="CHEBI:15379"/>
        <dbReference type="ChEBI" id="CHEBI:17499"/>
        <dbReference type="ChEBI" id="CHEBI:65315"/>
        <dbReference type="ChEBI" id="CHEBI:136877"/>
    </reaction>
</comment>
<feature type="domain" description="Rhodanese" evidence="2">
    <location>
        <begin position="217"/>
        <end position="311"/>
    </location>
</feature>
<dbReference type="GO" id="GO:0009982">
    <property type="term" value="F:pseudouridine synthase activity"/>
    <property type="evidence" value="ECO:0007669"/>
    <property type="project" value="InterPro"/>
</dbReference>
<proteinExistence type="inferred from homology"/>
<dbReference type="GO" id="GO:0006400">
    <property type="term" value="P:tRNA modification"/>
    <property type="evidence" value="ECO:0007669"/>
    <property type="project" value="UniProtKB-UniRule"/>
</dbReference>
<evidence type="ECO:0000313" key="4">
    <source>
        <dbReference type="Proteomes" id="UP000501812"/>
    </source>
</evidence>
<dbReference type="GO" id="GO:0016705">
    <property type="term" value="F:oxidoreductase activity, acting on paired donors, with incorporation or reduction of molecular oxygen"/>
    <property type="evidence" value="ECO:0007669"/>
    <property type="project" value="UniProtKB-UniRule"/>
</dbReference>
<dbReference type="Proteomes" id="UP000501812">
    <property type="component" value="Chromosome"/>
</dbReference>
<dbReference type="Pfam" id="PF00581">
    <property type="entry name" value="Rhodanese"/>
    <property type="match status" value="1"/>
</dbReference>
<dbReference type="GO" id="GO:0001522">
    <property type="term" value="P:pseudouridine synthesis"/>
    <property type="evidence" value="ECO:0007669"/>
    <property type="project" value="InterPro"/>
</dbReference>
<dbReference type="EMBL" id="CP051774">
    <property type="protein sequence ID" value="QJE98846.1"/>
    <property type="molecule type" value="Genomic_DNA"/>
</dbReference>
<dbReference type="NCBIfam" id="NF003703">
    <property type="entry name" value="PRK05320.1"/>
    <property type="match status" value="1"/>
</dbReference>
<dbReference type="EC" id="1.14.-.-" evidence="1"/>
<dbReference type="Gene3D" id="3.30.2350.10">
    <property type="entry name" value="Pseudouridine synthase"/>
    <property type="match status" value="1"/>
</dbReference>
<dbReference type="PROSITE" id="PS01129">
    <property type="entry name" value="PSI_RLU"/>
    <property type="match status" value="1"/>
</dbReference>
<dbReference type="InterPro" id="IPR020936">
    <property type="entry name" value="TrhO"/>
</dbReference>
<accession>A0A858RN69</accession>
<name>A0A858RN69_9BACT</name>
<keyword evidence="4" id="KW-1185">Reference proteome</keyword>
<keyword evidence="1" id="KW-0819">tRNA processing</keyword>
<dbReference type="Pfam" id="PF17773">
    <property type="entry name" value="UPF0176_N"/>
    <property type="match status" value="1"/>
</dbReference>
<dbReference type="InterPro" id="IPR001763">
    <property type="entry name" value="Rhodanese-like_dom"/>
</dbReference>
<dbReference type="Gene3D" id="3.30.70.100">
    <property type="match status" value="1"/>
</dbReference>
<dbReference type="InterPro" id="IPR006224">
    <property type="entry name" value="PsdUridine_synth_RluA-like_CS"/>
</dbReference>
<comment type="similarity">
    <text evidence="1">Belongs to the TrhO family.</text>
</comment>
<dbReference type="SUPFAM" id="SSF55120">
    <property type="entry name" value="Pseudouridine synthase"/>
    <property type="match status" value="1"/>
</dbReference>
<evidence type="ECO:0000259" key="2">
    <source>
        <dbReference type="PROSITE" id="PS50206"/>
    </source>
</evidence>